<keyword evidence="3" id="KW-0597">Phosphoprotein</keyword>
<evidence type="ECO:0000256" key="1">
    <source>
        <dbReference type="ARBA" id="ARBA00000085"/>
    </source>
</evidence>
<feature type="domain" description="PAC" evidence="7">
    <location>
        <begin position="215"/>
        <end position="267"/>
    </location>
</feature>
<dbReference type="Proteomes" id="UP000623967">
    <property type="component" value="Unassembled WGS sequence"/>
</dbReference>
<dbReference type="InterPro" id="IPR035965">
    <property type="entry name" value="PAS-like_dom_sf"/>
</dbReference>
<comment type="caution">
    <text evidence="8">The sequence shown here is derived from an EMBL/GenBank/DDBJ whole genome shotgun (WGS) entry which is preliminary data.</text>
</comment>
<dbReference type="EMBL" id="JAESWB010000367">
    <property type="protein sequence ID" value="MBL4954846.1"/>
    <property type="molecule type" value="Genomic_DNA"/>
</dbReference>
<keyword evidence="5" id="KW-0418">Kinase</keyword>
<dbReference type="PROSITE" id="PS50113">
    <property type="entry name" value="PAC"/>
    <property type="match status" value="2"/>
</dbReference>
<dbReference type="EC" id="2.7.13.3" evidence="2"/>
<accession>A0ABS1TU59</accession>
<evidence type="ECO:0000259" key="6">
    <source>
        <dbReference type="PROSITE" id="PS50112"/>
    </source>
</evidence>
<dbReference type="InterPro" id="IPR052162">
    <property type="entry name" value="Sensor_kinase/Photoreceptor"/>
</dbReference>
<dbReference type="InterPro" id="IPR001610">
    <property type="entry name" value="PAC"/>
</dbReference>
<evidence type="ECO:0000313" key="8">
    <source>
        <dbReference type="EMBL" id="MBL4954846.1"/>
    </source>
</evidence>
<dbReference type="Gene3D" id="3.30.450.20">
    <property type="entry name" value="PAS domain"/>
    <property type="match status" value="3"/>
</dbReference>
<evidence type="ECO:0000256" key="4">
    <source>
        <dbReference type="ARBA" id="ARBA00022679"/>
    </source>
</evidence>
<dbReference type="InterPro" id="IPR013656">
    <property type="entry name" value="PAS_4"/>
</dbReference>
<dbReference type="CDD" id="cd00130">
    <property type="entry name" value="PAS"/>
    <property type="match status" value="2"/>
</dbReference>
<gene>
    <name evidence="8" type="ORF">JK635_22060</name>
</gene>
<proteinExistence type="predicted"/>
<keyword evidence="9" id="KW-1185">Reference proteome</keyword>
<dbReference type="PANTHER" id="PTHR43304:SF1">
    <property type="entry name" value="PAC DOMAIN-CONTAINING PROTEIN"/>
    <property type="match status" value="1"/>
</dbReference>
<dbReference type="PROSITE" id="PS50112">
    <property type="entry name" value="PAS"/>
    <property type="match status" value="1"/>
</dbReference>
<dbReference type="SMART" id="SM00091">
    <property type="entry name" value="PAS"/>
    <property type="match status" value="2"/>
</dbReference>
<dbReference type="Pfam" id="PF08447">
    <property type="entry name" value="PAS_3"/>
    <property type="match status" value="1"/>
</dbReference>
<feature type="non-terminal residue" evidence="8">
    <location>
        <position position="353"/>
    </location>
</feature>
<dbReference type="Pfam" id="PF08448">
    <property type="entry name" value="PAS_4"/>
    <property type="match status" value="1"/>
</dbReference>
<protein>
    <recommendedName>
        <fullName evidence="2">histidine kinase</fullName>
        <ecNumber evidence="2">2.7.13.3</ecNumber>
    </recommendedName>
</protein>
<evidence type="ECO:0000259" key="7">
    <source>
        <dbReference type="PROSITE" id="PS50113"/>
    </source>
</evidence>
<comment type="catalytic activity">
    <reaction evidence="1">
        <text>ATP + protein L-histidine = ADP + protein N-phospho-L-histidine.</text>
        <dbReference type="EC" id="2.7.13.3"/>
    </reaction>
</comment>
<evidence type="ECO:0000256" key="2">
    <source>
        <dbReference type="ARBA" id="ARBA00012438"/>
    </source>
</evidence>
<feature type="domain" description="PAC" evidence="7">
    <location>
        <begin position="87"/>
        <end position="141"/>
    </location>
</feature>
<dbReference type="PANTHER" id="PTHR43304">
    <property type="entry name" value="PHYTOCHROME-LIKE PROTEIN CPH1"/>
    <property type="match status" value="1"/>
</dbReference>
<dbReference type="NCBIfam" id="TIGR00229">
    <property type="entry name" value="sensory_box"/>
    <property type="match status" value="2"/>
</dbReference>
<feature type="non-terminal residue" evidence="8">
    <location>
        <position position="1"/>
    </location>
</feature>
<dbReference type="SUPFAM" id="SSF55785">
    <property type="entry name" value="PYP-like sensor domain (PAS domain)"/>
    <property type="match status" value="3"/>
</dbReference>
<reference evidence="8 9" key="1">
    <citation type="submission" date="2021-01" db="EMBL/GenBank/DDBJ databases">
        <title>Genome public.</title>
        <authorList>
            <person name="Liu C."/>
            <person name="Sun Q."/>
        </authorList>
    </citation>
    <scope>NUCLEOTIDE SEQUENCE [LARGE SCALE GENOMIC DNA]</scope>
    <source>
        <strain evidence="8 9">YIM B02564</strain>
    </source>
</reference>
<dbReference type="InterPro" id="IPR000014">
    <property type="entry name" value="PAS"/>
</dbReference>
<organism evidence="8 9">
    <name type="scientific">Neobacillus paridis</name>
    <dbReference type="NCBI Taxonomy" id="2803862"/>
    <lineage>
        <taxon>Bacteria</taxon>
        <taxon>Bacillati</taxon>
        <taxon>Bacillota</taxon>
        <taxon>Bacilli</taxon>
        <taxon>Bacillales</taxon>
        <taxon>Bacillaceae</taxon>
        <taxon>Neobacillus</taxon>
    </lineage>
</organism>
<sequence length="353" mass="39480">LQITKSIIHNWPFSEFSEGTTGIFESSPDCVKLLDINGDLLAMNKHGQCAMEIDNFDDIFGTPWVSLWPEAVRPAIFKALGEARQGQTGHFEAFCPTAKGNPRWWDVKVNVIKGVDGQIEGLLSVSRDVTGIYQANAELRISEERFRSLVAATSAIVWTATPSGKFVPEQDSWCSFTGQSAREANEWGWLNAVHPEDRKNVEVAWKQAVEVKKLYEAEYRLRRADGQYRCTSVRAIPIVECNKTIREWVGVHTDITDRKRAEDEERRATAEAAAAAEANAKYRTFFEQGSNFAGIMSLDGTVVEVNHLCLKACGFPPEEIIGKKFWDCAWWSQSPESIGIIRVGSMEAVSGRL</sequence>
<evidence type="ECO:0000256" key="5">
    <source>
        <dbReference type="ARBA" id="ARBA00022777"/>
    </source>
</evidence>
<evidence type="ECO:0000313" key="9">
    <source>
        <dbReference type="Proteomes" id="UP000623967"/>
    </source>
</evidence>
<evidence type="ECO:0000256" key="3">
    <source>
        <dbReference type="ARBA" id="ARBA00022553"/>
    </source>
</evidence>
<dbReference type="InterPro" id="IPR000700">
    <property type="entry name" value="PAS-assoc_C"/>
</dbReference>
<feature type="domain" description="PAS" evidence="6">
    <location>
        <begin position="278"/>
        <end position="323"/>
    </location>
</feature>
<dbReference type="InterPro" id="IPR013655">
    <property type="entry name" value="PAS_fold_3"/>
</dbReference>
<name>A0ABS1TU59_9BACI</name>
<keyword evidence="4" id="KW-0808">Transferase</keyword>
<dbReference type="SMART" id="SM00086">
    <property type="entry name" value="PAC"/>
    <property type="match status" value="2"/>
</dbReference>
<dbReference type="Pfam" id="PF13426">
    <property type="entry name" value="PAS_9"/>
    <property type="match status" value="1"/>
</dbReference>